<keyword evidence="1" id="KW-1133">Transmembrane helix</keyword>
<dbReference type="AlphaFoldDB" id="A0A8K0CKA3"/>
<proteinExistence type="predicted"/>
<feature type="transmembrane region" description="Helical" evidence="1">
    <location>
        <begin position="72"/>
        <end position="95"/>
    </location>
</feature>
<gene>
    <name evidence="3" type="ORF">ILUMI_20725</name>
</gene>
<dbReference type="PANTHER" id="PTHR46593:SF1">
    <property type="entry name" value="TRANSMEMBRANE PROTEIN 64"/>
    <property type="match status" value="1"/>
</dbReference>
<dbReference type="PANTHER" id="PTHR46593">
    <property type="entry name" value="TRANSMEMBRANE PROTEIN 64"/>
    <property type="match status" value="1"/>
</dbReference>
<feature type="transmembrane region" description="Helical" evidence="1">
    <location>
        <begin position="101"/>
        <end position="125"/>
    </location>
</feature>
<dbReference type="Pfam" id="PF09335">
    <property type="entry name" value="VTT_dom"/>
    <property type="match status" value="1"/>
</dbReference>
<evidence type="ECO:0000313" key="3">
    <source>
        <dbReference type="EMBL" id="KAF2885445.1"/>
    </source>
</evidence>
<dbReference type="InterPro" id="IPR032816">
    <property type="entry name" value="VTT_dom"/>
</dbReference>
<evidence type="ECO:0000259" key="2">
    <source>
        <dbReference type="Pfam" id="PF09335"/>
    </source>
</evidence>
<name>A0A8K0CKA3_IGNLU</name>
<feature type="transmembrane region" description="Helical" evidence="1">
    <location>
        <begin position="220"/>
        <end position="242"/>
    </location>
</feature>
<dbReference type="Proteomes" id="UP000801492">
    <property type="component" value="Unassembled WGS sequence"/>
</dbReference>
<organism evidence="3 4">
    <name type="scientific">Ignelater luminosus</name>
    <name type="common">Cucubano</name>
    <name type="synonym">Pyrophorus luminosus</name>
    <dbReference type="NCBI Taxonomy" id="2038154"/>
    <lineage>
        <taxon>Eukaryota</taxon>
        <taxon>Metazoa</taxon>
        <taxon>Ecdysozoa</taxon>
        <taxon>Arthropoda</taxon>
        <taxon>Hexapoda</taxon>
        <taxon>Insecta</taxon>
        <taxon>Pterygota</taxon>
        <taxon>Neoptera</taxon>
        <taxon>Endopterygota</taxon>
        <taxon>Coleoptera</taxon>
        <taxon>Polyphaga</taxon>
        <taxon>Elateriformia</taxon>
        <taxon>Elateroidea</taxon>
        <taxon>Elateridae</taxon>
        <taxon>Agrypninae</taxon>
        <taxon>Pyrophorini</taxon>
        <taxon>Ignelater</taxon>
    </lineage>
</organism>
<dbReference type="GO" id="GO:0051480">
    <property type="term" value="P:regulation of cytosolic calcium ion concentration"/>
    <property type="evidence" value="ECO:0007669"/>
    <property type="project" value="TreeGrafter"/>
</dbReference>
<evidence type="ECO:0000313" key="4">
    <source>
        <dbReference type="Proteomes" id="UP000801492"/>
    </source>
</evidence>
<keyword evidence="1" id="KW-0472">Membrane</keyword>
<keyword evidence="1" id="KW-0812">Transmembrane</keyword>
<accession>A0A8K0CKA3</accession>
<comment type="caution">
    <text evidence="3">The sequence shown here is derived from an EMBL/GenBank/DDBJ whole genome shotgun (WGS) entry which is preliminary data.</text>
</comment>
<feature type="transmembrane region" description="Helical" evidence="1">
    <location>
        <begin position="33"/>
        <end position="52"/>
    </location>
</feature>
<keyword evidence="4" id="KW-1185">Reference proteome</keyword>
<dbReference type="EMBL" id="VTPC01089954">
    <property type="protein sequence ID" value="KAF2885445.1"/>
    <property type="molecule type" value="Genomic_DNA"/>
</dbReference>
<dbReference type="InterPro" id="IPR053069">
    <property type="entry name" value="TVP38/TMEM64"/>
</dbReference>
<sequence length="273" mass="29869">MQISINLNNVRDNVTESKKGFCSKLRTSICNASIWNCFMVLVIFVILLFLLYICKSYTSAVLIWLERQDTIIIYIVIVILFTIVSFPISVGYIVIATGYLFGIVIGLTLSVIGANLGLIIAHNVLKLVGYHSSVRSLISNETAAAIIKVISGPSCFKIVFCARLTPIPFGLQNTIFALSNVNGRIYHIASLLGLLPGQVVGIYVGASLRSMQDVLDDQHISAFTYFFAAAQLVFAAGLLVWIGSMARRELARAIAEADGKFYLGDNKTAYNIV</sequence>
<protein>
    <recommendedName>
        <fullName evidence="2">VTT domain-containing protein</fullName>
    </recommendedName>
</protein>
<dbReference type="GO" id="GO:0005783">
    <property type="term" value="C:endoplasmic reticulum"/>
    <property type="evidence" value="ECO:0007669"/>
    <property type="project" value="TreeGrafter"/>
</dbReference>
<dbReference type="OrthoDB" id="166803at2759"/>
<feature type="transmembrane region" description="Helical" evidence="1">
    <location>
        <begin position="185"/>
        <end position="208"/>
    </location>
</feature>
<evidence type="ECO:0000256" key="1">
    <source>
        <dbReference type="SAM" id="Phobius"/>
    </source>
</evidence>
<reference evidence="3" key="1">
    <citation type="submission" date="2019-08" db="EMBL/GenBank/DDBJ databases">
        <title>The genome of the North American firefly Photinus pyralis.</title>
        <authorList>
            <consortium name="Photinus pyralis genome working group"/>
            <person name="Fallon T.R."/>
            <person name="Sander Lower S.E."/>
            <person name="Weng J.-K."/>
        </authorList>
    </citation>
    <scope>NUCLEOTIDE SEQUENCE</scope>
    <source>
        <strain evidence="3">TRF0915ILg1</strain>
        <tissue evidence="3">Whole body</tissue>
    </source>
</reference>
<feature type="domain" description="VTT" evidence="2">
    <location>
        <begin position="93"/>
        <end position="206"/>
    </location>
</feature>